<evidence type="ECO:0000256" key="6">
    <source>
        <dbReference type="SAM" id="SignalP"/>
    </source>
</evidence>
<dbReference type="RefSeq" id="WP_169455700.1">
    <property type="nucleotide sequence ID" value="NZ_CP051774.1"/>
</dbReference>
<dbReference type="NCBIfam" id="TIGR02601">
    <property type="entry name" value="autotrns_rpt"/>
    <property type="match status" value="1"/>
</dbReference>
<keyword evidence="4" id="KW-0106">Calcium</keyword>
<evidence type="ECO:0000313" key="8">
    <source>
        <dbReference type="Proteomes" id="UP000501812"/>
    </source>
</evidence>
<proteinExistence type="predicted"/>
<gene>
    <name evidence="7" type="ORF">HHL09_16400</name>
</gene>
<dbReference type="EMBL" id="CP051774">
    <property type="protein sequence ID" value="QJE97300.1"/>
    <property type="molecule type" value="Genomic_DNA"/>
</dbReference>
<dbReference type="Pfam" id="PF18884">
    <property type="entry name" value="TSP3_bac"/>
    <property type="match status" value="4"/>
</dbReference>
<dbReference type="InterPro" id="IPR059100">
    <property type="entry name" value="TSP3_bac"/>
</dbReference>
<feature type="region of interest" description="Disordered" evidence="5">
    <location>
        <begin position="1241"/>
        <end position="1324"/>
    </location>
</feature>
<evidence type="ECO:0000256" key="3">
    <source>
        <dbReference type="ARBA" id="ARBA00022729"/>
    </source>
</evidence>
<accession>A0A858RM87</accession>
<comment type="subcellular location">
    <subcellularLocation>
        <location evidence="1">Secreted</location>
    </subcellularLocation>
</comment>
<dbReference type="InterPro" id="IPR013320">
    <property type="entry name" value="ConA-like_dom_sf"/>
</dbReference>
<dbReference type="SUPFAM" id="SSF49899">
    <property type="entry name" value="Concanavalin A-like lectins/glucanases"/>
    <property type="match status" value="1"/>
</dbReference>
<evidence type="ECO:0000256" key="4">
    <source>
        <dbReference type="ARBA" id="ARBA00022837"/>
    </source>
</evidence>
<evidence type="ECO:0000313" key="7">
    <source>
        <dbReference type="EMBL" id="QJE97300.1"/>
    </source>
</evidence>
<evidence type="ECO:0000256" key="2">
    <source>
        <dbReference type="ARBA" id="ARBA00022525"/>
    </source>
</evidence>
<dbReference type="KEGG" id="luo:HHL09_16400"/>
<organism evidence="7 8">
    <name type="scientific">Luteolibacter luteus</name>
    <dbReference type="NCBI Taxonomy" id="2728835"/>
    <lineage>
        <taxon>Bacteria</taxon>
        <taxon>Pseudomonadati</taxon>
        <taxon>Verrucomicrobiota</taxon>
        <taxon>Verrucomicrobiia</taxon>
        <taxon>Verrucomicrobiales</taxon>
        <taxon>Verrucomicrobiaceae</taxon>
        <taxon>Luteolibacter</taxon>
    </lineage>
</organism>
<name>A0A858RM87_9BACT</name>
<protein>
    <submittedName>
        <fullName evidence="7">Uncharacterized protein</fullName>
    </submittedName>
</protein>
<keyword evidence="8" id="KW-1185">Reference proteome</keyword>
<dbReference type="Proteomes" id="UP000501812">
    <property type="component" value="Chromosome"/>
</dbReference>
<keyword evidence="3 6" id="KW-0732">Signal</keyword>
<reference evidence="7 8" key="1">
    <citation type="submission" date="2020-04" db="EMBL/GenBank/DDBJ databases">
        <title>Luteolibacter sp. G-1-1-1 isolated from soil.</title>
        <authorList>
            <person name="Dahal R.H."/>
        </authorList>
    </citation>
    <scope>NUCLEOTIDE SEQUENCE [LARGE SCALE GENOMIC DNA]</scope>
    <source>
        <strain evidence="7 8">G-1-1-1</strain>
    </source>
</reference>
<feature type="chain" id="PRO_5032536500" evidence="6">
    <location>
        <begin position="33"/>
        <end position="1718"/>
    </location>
</feature>
<feature type="region of interest" description="Disordered" evidence="5">
    <location>
        <begin position="1427"/>
        <end position="1451"/>
    </location>
</feature>
<evidence type="ECO:0000256" key="5">
    <source>
        <dbReference type="SAM" id="MobiDB-lite"/>
    </source>
</evidence>
<feature type="signal peptide" evidence="6">
    <location>
        <begin position="1"/>
        <end position="32"/>
    </location>
</feature>
<dbReference type="InterPro" id="IPR013425">
    <property type="entry name" value="Autotrns_rpt"/>
</dbReference>
<feature type="compositionally biased region" description="Acidic residues" evidence="5">
    <location>
        <begin position="1297"/>
        <end position="1309"/>
    </location>
</feature>
<keyword evidence="2" id="KW-0964">Secreted</keyword>
<feature type="compositionally biased region" description="Polar residues" evidence="5">
    <location>
        <begin position="1259"/>
        <end position="1269"/>
    </location>
</feature>
<evidence type="ECO:0000256" key="1">
    <source>
        <dbReference type="ARBA" id="ARBA00004613"/>
    </source>
</evidence>
<sequence length="1718" mass="174311">MKPTVFHSRRNLLETALGLGCVLASTASVSQAASLYWDGTNAGWEAVANWSTVAEATTPDPAAIPGAADDVIFNIDPVDAAVTVGLNGAQSANSLTFNNTGTTSLQGGGANRTLAIGAGGIVMDAAAGAATIGSGTANQNVAVSLTATQTWTNNSTTAALSIANPFTAGAGIGLTKAGAGDVAMTNALNTTNIGGVLNVQAGRLLMSGDITAGGLTGAGTLAVAGAASKWFFVNNPADSDFSGSLQNASATVRLGLVKRGIGTLTLSGTNTLGDNLGVENGLIKITGSTTAGVGGANGTASVGTVGNQNGRILIDGGTLAATKNTSPSVAIATAANSQGFLKMTTGSITTTSEFHIGRGQTGSFSAYTQTGGTLTSGNWLVVGLNNDRAVLNQSGGSITVSTNRMTIGAGGNASIGVANLSGGTFTSVAGTNTGVFVGENGTGTLNVSGTANVSLATNGGATSGTLQFGGNAVSLAGNVNLLGGSISAFAVTKGASTAGAVYRMNFNGGTLKAAMANPGFFADLANTEAYVYGGGGTVDNGGNAITISEPLLAPVGNGVSATGLTVSGGGYQDTPLVTITGGGGTGATAVATIDASGNLTGIEITNPGINYISAPTFALLGGGVGNTGALGGAATLVPNASGGMTFTGAGATRVGGTNTFTGPIAVNQGKLGIAQTLVNAVSVASGATLEVWDPIGSPSILEVPTLNLANGSRVDLDVSAFSGLNDTITVSNVSGLTLGTASIGLYDDGTTNALTTAGVYTLFNYSGTLNGGTAGLTVANPVSGYNYAFSAVSGQVKVTITFTDTDGDLMPDIWETANGLNPNDPSDATGTITYPPTPSPFNTDGDFTTNLEEFQAGTNPNSATSDGFNTDNDLLLDSWEVSNFGNITARDGTGDYDGDLATDAAEFYASTNVKGASPLSAADWPDADLDQLNDAWEVTHFTNITAKDGSADSDGDGFSDLQEFQALSNPGDAAWTPAKAQIIHRWDFNGDLDDSISGVTGVTNSPAEIVDPNGETASSAVTLGTTDVLLTGGASATSDYVKLGSNLLNGRSTPVTIEVWATQVTVQNWARMFDFGSAETENFFASWTQGTTLASSRQEWRDVVTSTSNVTSGFTLNKEYHVVFTFEPGAGFLGTNKVTYYAAPALAAELGTPLGTFDTANNLVNFTDTLDALGRSSYAGDNVANARYNDVRIWHGALTGDEREKLHDAGADSLNTADTDADGLVDAWEIANFGSIAATTGAADSDGDGFTNAEEQDARSNPNSNASKPDNTDGDTLSDAWEVANFTSLDQLPNGDPDGDLATNEEEETAGTNPNNAASWPDTDGDLLKDAWEVLYFGDLDIDNDSNNANDGNADFDGDGATDAAEFAAGTNPVLAGSLPPVIVDLPATGTDAASDISSTKTYTHALDFGATIVPVTLNGVSFHQTNVPPTGNDAAGTDNDRWDSTDTTGGRSGVFTMTKSLANDWPQNTNGQAAGADGEMFNLLTDFSHINGSVVGSTQTITLGGLVPGTRYSTRLYYRPWGLAGNRSTTLIFNGEGYNVTYTMNPDQSAIASAHYVKFDFTANDSDLTLTFSVNSAGNSWHQYALTNEVVPAGDSDLDNLPDAWEIANFGNVTSQNATGDAEGDGTDNRTEYLLGLSPVNGTQRFAAKESNATPGSGVTLTWPAQNGLTFTVWRSTNLGAWTQIGGTITASGTTASYTDNTAPVGKSFYRVTLTTP</sequence>